<comment type="cofactor">
    <cofactor evidence="2">
        <name>Cu cation</name>
        <dbReference type="ChEBI" id="CHEBI:23378"/>
    </cofactor>
    <text evidence="2">Binds 1 copper ion per subunit.</text>
</comment>
<dbReference type="KEGG" id="smer:DU99_05685"/>
<comment type="catalytic activity">
    <reaction evidence="2">
        <text>2 superoxide + 2 H(+) = H2O2 + O2</text>
        <dbReference type="Rhea" id="RHEA:20696"/>
        <dbReference type="ChEBI" id="CHEBI:15378"/>
        <dbReference type="ChEBI" id="CHEBI:15379"/>
        <dbReference type="ChEBI" id="CHEBI:16240"/>
        <dbReference type="ChEBI" id="CHEBI:18421"/>
        <dbReference type="EC" id="1.15.1.1"/>
    </reaction>
</comment>
<keyword evidence="2" id="KW-0479">Metal-binding</keyword>
<feature type="chain" id="PRO_5015074280" description="Superoxide dismutase [Cu-Zn]" evidence="3">
    <location>
        <begin position="21"/>
        <end position="172"/>
    </location>
</feature>
<dbReference type="InterPro" id="IPR036423">
    <property type="entry name" value="SOD-like_Cu/Zn_dom_sf"/>
</dbReference>
<comment type="caution">
    <text evidence="5">The sequence shown here is derived from an EMBL/GenBank/DDBJ whole genome shotgun (WGS) entry which is preliminary data.</text>
</comment>
<evidence type="ECO:0000259" key="4">
    <source>
        <dbReference type="Pfam" id="PF00080"/>
    </source>
</evidence>
<dbReference type="InterPro" id="IPR018152">
    <property type="entry name" value="SOD_Cu/Zn_BS"/>
</dbReference>
<keyword evidence="3" id="KW-0732">Signal</keyword>
<dbReference type="InterPro" id="IPR024134">
    <property type="entry name" value="SOD_Cu/Zn_/chaperone"/>
</dbReference>
<evidence type="ECO:0000313" key="5">
    <source>
        <dbReference type="EMBL" id="MQW37348.1"/>
    </source>
</evidence>
<dbReference type="Pfam" id="PF00080">
    <property type="entry name" value="Sod_Cu"/>
    <property type="match status" value="1"/>
</dbReference>
<keyword evidence="2" id="KW-0862">Zinc</keyword>
<proteinExistence type="inferred from homology"/>
<dbReference type="PROSITE" id="PS00332">
    <property type="entry name" value="SOD_CU_ZN_2"/>
    <property type="match status" value="1"/>
</dbReference>
<keyword evidence="2" id="KW-0560">Oxidoreductase</keyword>
<dbReference type="EMBL" id="WISR01000255">
    <property type="protein sequence ID" value="MQW37348.1"/>
    <property type="molecule type" value="Genomic_DNA"/>
</dbReference>
<dbReference type="EC" id="1.15.1.1" evidence="2"/>
<dbReference type="RefSeq" id="WP_003532668.1">
    <property type="nucleotide sequence ID" value="NZ_BJNJ01000061.1"/>
</dbReference>
<evidence type="ECO:0000256" key="2">
    <source>
        <dbReference type="RuleBase" id="RU000393"/>
    </source>
</evidence>
<dbReference type="GO" id="GO:0004784">
    <property type="term" value="F:superoxide dismutase activity"/>
    <property type="evidence" value="ECO:0007669"/>
    <property type="project" value="UniProtKB-EC"/>
</dbReference>
<comment type="similarity">
    <text evidence="1 2">Belongs to the Cu-Zn superoxide dismutase family.</text>
</comment>
<reference evidence="5 6" key="1">
    <citation type="journal article" date="2013" name="Genome Biol.">
        <title>Comparative genomics of the core and accessory genomes of 48 Sinorhizobium strains comprising five genospecies.</title>
        <authorList>
            <person name="Sugawara M."/>
            <person name="Epstein B."/>
            <person name="Badgley B.D."/>
            <person name="Unno T."/>
            <person name="Xu L."/>
            <person name="Reese J."/>
            <person name="Gyaneshwar P."/>
            <person name="Denny R."/>
            <person name="Mudge J."/>
            <person name="Bharti A.K."/>
            <person name="Farmer A.D."/>
            <person name="May G.D."/>
            <person name="Woodward J.E."/>
            <person name="Medigue C."/>
            <person name="Vallenet D."/>
            <person name="Lajus A."/>
            <person name="Rouy Z."/>
            <person name="Martinez-Vaz B."/>
            <person name="Tiffin P."/>
            <person name="Young N.D."/>
            <person name="Sadowsky M.J."/>
        </authorList>
    </citation>
    <scope>NUCLEOTIDE SEQUENCE [LARGE SCALE GENOMIC DNA]</scope>
    <source>
        <strain evidence="5 6">N6B1</strain>
    </source>
</reference>
<dbReference type="SUPFAM" id="SSF49329">
    <property type="entry name" value="Cu,Zn superoxide dismutase-like"/>
    <property type="match status" value="1"/>
</dbReference>
<protein>
    <recommendedName>
        <fullName evidence="2">Superoxide dismutase [Cu-Zn]</fullName>
        <ecNumber evidence="2">1.15.1.1</ecNumber>
    </recommendedName>
</protein>
<keyword evidence="2" id="KW-0186">Copper</keyword>
<evidence type="ECO:0000256" key="1">
    <source>
        <dbReference type="ARBA" id="ARBA00010457"/>
    </source>
</evidence>
<dbReference type="PANTHER" id="PTHR10003">
    <property type="entry name" value="SUPEROXIDE DISMUTASE CU-ZN -RELATED"/>
    <property type="match status" value="1"/>
</dbReference>
<evidence type="ECO:0000256" key="3">
    <source>
        <dbReference type="SAM" id="SignalP"/>
    </source>
</evidence>
<accession>A0A222KTP8</accession>
<dbReference type="Proteomes" id="UP000429484">
    <property type="component" value="Unassembled WGS sequence"/>
</dbReference>
<feature type="signal peptide" evidence="3">
    <location>
        <begin position="1"/>
        <end position="20"/>
    </location>
</feature>
<comment type="cofactor">
    <cofactor evidence="2">
        <name>Zn(2+)</name>
        <dbReference type="ChEBI" id="CHEBI:29105"/>
    </cofactor>
    <text evidence="2">Binds 1 zinc ion per subunit.</text>
</comment>
<name>A0A222KTP8_RHIML</name>
<dbReference type="InterPro" id="IPR001424">
    <property type="entry name" value="SOD_Cu_Zn_dom"/>
</dbReference>
<dbReference type="OMA" id="AQRGFHI"/>
<organism evidence="5 6">
    <name type="scientific">Rhizobium meliloti</name>
    <name type="common">Ensifer meliloti</name>
    <name type="synonym">Sinorhizobium meliloti</name>
    <dbReference type="NCBI Taxonomy" id="382"/>
    <lineage>
        <taxon>Bacteria</taxon>
        <taxon>Pseudomonadati</taxon>
        <taxon>Pseudomonadota</taxon>
        <taxon>Alphaproteobacteria</taxon>
        <taxon>Hyphomicrobiales</taxon>
        <taxon>Rhizobiaceae</taxon>
        <taxon>Sinorhizobium/Ensifer group</taxon>
        <taxon>Sinorhizobium</taxon>
    </lineage>
</organism>
<dbReference type="AlphaFoldDB" id="A0A222KTP8"/>
<dbReference type="GeneID" id="89575421"/>
<dbReference type="GO" id="GO:0005507">
    <property type="term" value="F:copper ion binding"/>
    <property type="evidence" value="ECO:0007669"/>
    <property type="project" value="InterPro"/>
</dbReference>
<comment type="function">
    <text evidence="2">Destroys radicals which are normally produced within the cells and which are toxic to biological systems.</text>
</comment>
<sequence length="172" mass="17903">MMRTMIAIACAAGMAGAASAQQSSQTATAEFVGKDGTDIGRATLTAGGKGVLIEMEISGLPKDTWVAFHAHEMGRCDPKDGFESAGKHFAGEDENAEHGFLASNGPHAGDMPNQYVGADGTLRAQVFNSFVSLDDRATALRGRALVIHVHSDDNRSQPSGDAGDRLACAVVK</sequence>
<gene>
    <name evidence="5" type="ORF">GHK53_32480</name>
</gene>
<evidence type="ECO:0000313" key="6">
    <source>
        <dbReference type="Proteomes" id="UP000429484"/>
    </source>
</evidence>
<feature type="domain" description="Superoxide dismutase copper/zinc binding" evidence="4">
    <location>
        <begin position="40"/>
        <end position="171"/>
    </location>
</feature>
<dbReference type="Gene3D" id="2.60.40.200">
    <property type="entry name" value="Superoxide dismutase, copper/zinc binding domain"/>
    <property type="match status" value="1"/>
</dbReference>